<dbReference type="STRING" id="76595.SAMN05660313_00409"/>
<dbReference type="PANTHER" id="PTHR47396">
    <property type="entry name" value="TYPE I RESTRICTION ENZYME ECOKI R PROTEIN"/>
    <property type="match status" value="1"/>
</dbReference>
<dbReference type="Gene3D" id="3.40.50.300">
    <property type="entry name" value="P-loop containing nucleotide triphosphate hydrolases"/>
    <property type="match status" value="2"/>
</dbReference>
<dbReference type="SMART" id="SM00490">
    <property type="entry name" value="HELICc"/>
    <property type="match status" value="1"/>
</dbReference>
<name>A0A1K1M883_9FLAO</name>
<dbReference type="GO" id="GO:0016787">
    <property type="term" value="F:hydrolase activity"/>
    <property type="evidence" value="ECO:0007669"/>
    <property type="project" value="InterPro"/>
</dbReference>
<feature type="domain" description="Helicase ATP-binding" evidence="1">
    <location>
        <begin position="43"/>
        <end position="194"/>
    </location>
</feature>
<sequence>MYFCTPTEMDTMTKTAFELQEKKTDKELYDYQKGALNEIFQRFETAPDDHHLLYQLPTGGGKTVIFSEIVRQYLKHHQKKVLIMTHRVELCNQTSKMLDSFGVINKVVNSTANLDDQERYSCFVAMVETLNNRLNDGMLDISDIGLVIIDEAHYNSFTKLFKFFDKSFVLGVTATPLSSNKNLPMKDNYDELITGESIGSLIENEFLARADVHQYNMGLTSLEIGSNGDYTVKSSEDLYSSSAMLDKLMEAYKEHSKNKKTLIFNNGINTSIQVYYTFKDAGYPVMHLDNTATKKQRKQILKWFKETPDAILTSVSILTTGFDEPTIDTIVLNRATKSLTLYYQMIGRGSRILNNKSKFTVIDLGNNYHRFGPWGADLDWQTIFSNPNFYMDRLKNDEDIESTFKHEMPEEIRKEFEKSEEVYFDIKETYISAVSGGESSKVVLERSIEQHAKICIENSEDVYDALALAKLLDVDIDYRIQVYAKCISRSTFNFLSWLKDDYKKRLTAYLRENFDKVFEEIHGFPPED</sequence>
<dbReference type="InterPro" id="IPR050742">
    <property type="entry name" value="Helicase_Restrict-Modif_Enz"/>
</dbReference>
<evidence type="ECO:0000259" key="2">
    <source>
        <dbReference type="PROSITE" id="PS51194"/>
    </source>
</evidence>
<dbReference type="PROSITE" id="PS51192">
    <property type="entry name" value="HELICASE_ATP_BIND_1"/>
    <property type="match status" value="1"/>
</dbReference>
<dbReference type="GO" id="GO:0005524">
    <property type="term" value="F:ATP binding"/>
    <property type="evidence" value="ECO:0007669"/>
    <property type="project" value="InterPro"/>
</dbReference>
<dbReference type="SMART" id="SM00487">
    <property type="entry name" value="DEXDc"/>
    <property type="match status" value="1"/>
</dbReference>
<protein>
    <submittedName>
        <fullName evidence="3">Helicase conserved C-terminal domain-containing protein</fullName>
    </submittedName>
</protein>
<organism evidence="3 4">
    <name type="scientific">Cellulophaga fucicola</name>
    <dbReference type="NCBI Taxonomy" id="76595"/>
    <lineage>
        <taxon>Bacteria</taxon>
        <taxon>Pseudomonadati</taxon>
        <taxon>Bacteroidota</taxon>
        <taxon>Flavobacteriia</taxon>
        <taxon>Flavobacteriales</taxon>
        <taxon>Flavobacteriaceae</taxon>
        <taxon>Cellulophaga</taxon>
    </lineage>
</organism>
<feature type="domain" description="Helicase C-terminal" evidence="2">
    <location>
        <begin position="244"/>
        <end position="430"/>
    </location>
</feature>
<keyword evidence="3" id="KW-0378">Hydrolase</keyword>
<evidence type="ECO:0000313" key="4">
    <source>
        <dbReference type="Proteomes" id="UP000183257"/>
    </source>
</evidence>
<dbReference type="InterPro" id="IPR014001">
    <property type="entry name" value="Helicase_ATP-bd"/>
</dbReference>
<dbReference type="PROSITE" id="PS51194">
    <property type="entry name" value="HELICASE_CTER"/>
    <property type="match status" value="1"/>
</dbReference>
<gene>
    <name evidence="3" type="ORF">SAMN05660313_00409</name>
</gene>
<dbReference type="InterPro" id="IPR027417">
    <property type="entry name" value="P-loop_NTPase"/>
</dbReference>
<keyword evidence="3" id="KW-0067">ATP-binding</keyword>
<proteinExistence type="predicted"/>
<dbReference type="Proteomes" id="UP000183257">
    <property type="component" value="Unassembled WGS sequence"/>
</dbReference>
<dbReference type="GO" id="GO:0003677">
    <property type="term" value="F:DNA binding"/>
    <property type="evidence" value="ECO:0007669"/>
    <property type="project" value="InterPro"/>
</dbReference>
<dbReference type="InterPro" id="IPR006935">
    <property type="entry name" value="Helicase/UvrB_N"/>
</dbReference>
<accession>A0A1K1M883</accession>
<dbReference type="SUPFAM" id="SSF52540">
    <property type="entry name" value="P-loop containing nucleoside triphosphate hydrolases"/>
    <property type="match status" value="1"/>
</dbReference>
<dbReference type="PANTHER" id="PTHR47396:SF1">
    <property type="entry name" value="ATP-DEPENDENT HELICASE IRC3-RELATED"/>
    <property type="match status" value="1"/>
</dbReference>
<dbReference type="InterPro" id="IPR001650">
    <property type="entry name" value="Helicase_C-like"/>
</dbReference>
<keyword evidence="3" id="KW-0347">Helicase</keyword>
<dbReference type="EMBL" id="FPIY01000001">
    <property type="protein sequence ID" value="SFW19315.1"/>
    <property type="molecule type" value="Genomic_DNA"/>
</dbReference>
<dbReference type="GO" id="GO:0004386">
    <property type="term" value="F:helicase activity"/>
    <property type="evidence" value="ECO:0007669"/>
    <property type="project" value="UniProtKB-KW"/>
</dbReference>
<keyword evidence="3" id="KW-0547">Nucleotide-binding</keyword>
<evidence type="ECO:0000259" key="1">
    <source>
        <dbReference type="PROSITE" id="PS51192"/>
    </source>
</evidence>
<dbReference type="Pfam" id="PF00271">
    <property type="entry name" value="Helicase_C"/>
    <property type="match status" value="1"/>
</dbReference>
<reference evidence="4" key="1">
    <citation type="submission" date="2016-11" db="EMBL/GenBank/DDBJ databases">
        <authorList>
            <person name="Varghese N."/>
            <person name="Submissions S."/>
        </authorList>
    </citation>
    <scope>NUCLEOTIDE SEQUENCE [LARGE SCALE GENOMIC DNA]</scope>
    <source>
        <strain evidence="4">DSM 24786</strain>
    </source>
</reference>
<dbReference type="Pfam" id="PF04851">
    <property type="entry name" value="ResIII"/>
    <property type="match status" value="1"/>
</dbReference>
<evidence type="ECO:0000313" key="3">
    <source>
        <dbReference type="EMBL" id="SFW19315.1"/>
    </source>
</evidence>
<keyword evidence="4" id="KW-1185">Reference proteome</keyword>
<dbReference type="GO" id="GO:0005829">
    <property type="term" value="C:cytosol"/>
    <property type="evidence" value="ECO:0007669"/>
    <property type="project" value="TreeGrafter"/>
</dbReference>
<dbReference type="AlphaFoldDB" id="A0A1K1M883"/>